<dbReference type="AlphaFoldDB" id="A0AAJ7FUX7"/>
<sequence>MADKKKEAKASDKKSEKGGKTGKGKSDKNKKKGKIIMGGTIGLQMKPIRGQYYNVVTSIDAPMTSQPPTCTSYNKPPICCPPTCYYPPICCPRQPRRRCC</sequence>
<reference evidence="3" key="1">
    <citation type="submission" date="2025-08" db="UniProtKB">
        <authorList>
            <consortium name="RefSeq"/>
        </authorList>
    </citation>
    <scope>IDENTIFICATION</scope>
</reference>
<dbReference type="GeneID" id="107274683"/>
<dbReference type="RefSeq" id="XP_015609554.1">
    <property type="nucleotide sequence ID" value="XM_015754068.2"/>
</dbReference>
<evidence type="ECO:0000313" key="3">
    <source>
        <dbReference type="RefSeq" id="XP_015609554.1"/>
    </source>
</evidence>
<organism evidence="2 3">
    <name type="scientific">Cephus cinctus</name>
    <name type="common">Wheat stem sawfly</name>
    <dbReference type="NCBI Taxonomy" id="211228"/>
    <lineage>
        <taxon>Eukaryota</taxon>
        <taxon>Metazoa</taxon>
        <taxon>Ecdysozoa</taxon>
        <taxon>Arthropoda</taxon>
        <taxon>Hexapoda</taxon>
        <taxon>Insecta</taxon>
        <taxon>Pterygota</taxon>
        <taxon>Neoptera</taxon>
        <taxon>Endopterygota</taxon>
        <taxon>Hymenoptera</taxon>
        <taxon>Cephoidea</taxon>
        <taxon>Cephidae</taxon>
        <taxon>Cephus</taxon>
    </lineage>
</organism>
<dbReference type="KEGG" id="ccin:107274683"/>
<keyword evidence="2" id="KW-1185">Reference proteome</keyword>
<proteinExistence type="predicted"/>
<gene>
    <name evidence="3" type="primary">LOC107274683</name>
</gene>
<accession>A0AAJ7FUX7</accession>
<evidence type="ECO:0000313" key="2">
    <source>
        <dbReference type="Proteomes" id="UP000694920"/>
    </source>
</evidence>
<name>A0AAJ7FUX7_CEPCN</name>
<feature type="compositionally biased region" description="Basic and acidic residues" evidence="1">
    <location>
        <begin position="1"/>
        <end position="27"/>
    </location>
</feature>
<feature type="region of interest" description="Disordered" evidence="1">
    <location>
        <begin position="1"/>
        <end position="35"/>
    </location>
</feature>
<protein>
    <submittedName>
        <fullName evidence="3">Uncharacterized protein LOC107274683</fullName>
    </submittedName>
</protein>
<evidence type="ECO:0000256" key="1">
    <source>
        <dbReference type="SAM" id="MobiDB-lite"/>
    </source>
</evidence>
<dbReference type="Proteomes" id="UP000694920">
    <property type="component" value="Unplaced"/>
</dbReference>